<evidence type="ECO:0000313" key="7">
    <source>
        <dbReference type="Proteomes" id="UP000670152"/>
    </source>
</evidence>
<evidence type="ECO:0000256" key="2">
    <source>
        <dbReference type="ARBA" id="ARBA00022694"/>
    </source>
</evidence>
<keyword evidence="2" id="KW-0819">tRNA processing</keyword>
<evidence type="ECO:0000259" key="5">
    <source>
        <dbReference type="Pfam" id="PF01702"/>
    </source>
</evidence>
<dbReference type="Gene3D" id="3.20.20.105">
    <property type="entry name" value="Queuine tRNA-ribosyltransferase-like"/>
    <property type="match status" value="2"/>
</dbReference>
<dbReference type="EMBL" id="JAANIB010004722">
    <property type="protein sequence ID" value="KAG5333751.1"/>
    <property type="molecule type" value="Genomic_DNA"/>
</dbReference>
<dbReference type="Proteomes" id="UP000670152">
    <property type="component" value="Unassembled WGS sequence"/>
</dbReference>
<dbReference type="InterPro" id="IPR002616">
    <property type="entry name" value="tRNA_ribo_trans-like"/>
</dbReference>
<dbReference type="PANTHER" id="PTHR46064:SF1">
    <property type="entry name" value="QUEUINE TRNA-RIBOSYLTRANSFERASE ACCESSORY SUBUNIT 2"/>
    <property type="match status" value="1"/>
</dbReference>
<evidence type="ECO:0000256" key="3">
    <source>
        <dbReference type="ARBA" id="ARBA00022723"/>
    </source>
</evidence>
<dbReference type="NCBIfam" id="TIGR00449">
    <property type="entry name" value="tgt_general"/>
    <property type="match status" value="1"/>
</dbReference>
<evidence type="ECO:0000256" key="1">
    <source>
        <dbReference type="ARBA" id="ARBA00022490"/>
    </source>
</evidence>
<name>A0A836F0K2_9HYME</name>
<keyword evidence="6" id="KW-0808">Transferase</keyword>
<gene>
    <name evidence="6" type="ORF">G6Z77_0009648</name>
</gene>
<keyword evidence="7" id="KW-1185">Reference proteome</keyword>
<dbReference type="HAMAP" id="MF_03043">
    <property type="entry name" value="QTRT2"/>
    <property type="match status" value="1"/>
</dbReference>
<accession>A0A836F0K2</accession>
<evidence type="ECO:0000313" key="6">
    <source>
        <dbReference type="EMBL" id="KAG5333751.1"/>
    </source>
</evidence>
<sequence length="423" mass="48066">MKFFTDSIARCAARIGTLSGFERLPNSSFETPLLLIYTKGGSVPHLTKDVFKTLTMEEQLLIVSLPSTMLMTDVIKELDTSFADFVSMKEYINFLSIHDPAYTTNSGFHQSDTISVWSRTGRIVVSAKKYMEIVQAYKPDLYVALCDGDTNINSRAKRISKAVLRSKTLLEQCLDIHLQSDILKSKGILGPVEGGYNLQARKESIDYLKDKPLAGFVIDGLHNNGPDVQNISSEQIKQVVQYTINLLPIDKMRISMGCWNPATVLDLVELGVDVFDSSYPYVITEQSQALTFLCDHDTCENNQHAMSIAEKRYADDFSPICKKCKCLACQNHTRAYIHHLHHTKEMLALVLLMMYVFINYDLITLIYDQLTINDDFRHNTHYYLQFFNLIRDSIKNGTFNQLQTKIRLKYATVNSESAKSITV</sequence>
<dbReference type="SUPFAM" id="SSF51713">
    <property type="entry name" value="tRNA-guanine transglycosylase"/>
    <property type="match status" value="1"/>
</dbReference>
<organism evidence="6 7">
    <name type="scientific">Acromyrmex heyeri</name>
    <dbReference type="NCBI Taxonomy" id="230685"/>
    <lineage>
        <taxon>Eukaryota</taxon>
        <taxon>Metazoa</taxon>
        <taxon>Ecdysozoa</taxon>
        <taxon>Arthropoda</taxon>
        <taxon>Hexapoda</taxon>
        <taxon>Insecta</taxon>
        <taxon>Pterygota</taxon>
        <taxon>Neoptera</taxon>
        <taxon>Endopterygota</taxon>
        <taxon>Hymenoptera</taxon>
        <taxon>Apocrita</taxon>
        <taxon>Aculeata</taxon>
        <taxon>Formicoidea</taxon>
        <taxon>Formicidae</taxon>
        <taxon>Myrmicinae</taxon>
        <taxon>Acromyrmex</taxon>
    </lineage>
</organism>
<feature type="domain" description="tRNA-guanine(15) transglycosylase-like" evidence="5">
    <location>
        <begin position="12"/>
        <end position="354"/>
    </location>
</feature>
<dbReference type="InterPro" id="IPR050852">
    <property type="entry name" value="Queuine_tRNA-ribosyltrfase"/>
</dbReference>
<protein>
    <submittedName>
        <fullName evidence="6">QTRT2 ribosyltransferase</fullName>
    </submittedName>
</protein>
<dbReference type="GO" id="GO:0008479">
    <property type="term" value="F:tRNA-guanosine(34) queuine transglycosylase activity"/>
    <property type="evidence" value="ECO:0007669"/>
    <property type="project" value="InterPro"/>
</dbReference>
<feature type="non-terminal residue" evidence="6">
    <location>
        <position position="1"/>
    </location>
</feature>
<dbReference type="PANTHER" id="PTHR46064">
    <property type="entry name" value="QUEUINE TRNA-RIBOSYLTRANSFERASE ACCESSORY SUBUNIT 2"/>
    <property type="match status" value="1"/>
</dbReference>
<proteinExistence type="inferred from homology"/>
<reference evidence="6 7" key="1">
    <citation type="submission" date="2020-02" db="EMBL/GenBank/DDBJ databases">
        <title>Relaxed selection underlies rapid genomic changes in the transitions from sociality to social parasitism in ants.</title>
        <authorList>
            <person name="Bi X."/>
        </authorList>
    </citation>
    <scope>NUCLEOTIDE SEQUENCE [LARGE SCALE GENOMIC DNA]</scope>
    <source>
        <strain evidence="6">BGI-DK2014b</strain>
        <tissue evidence="6">Whole body</tissue>
    </source>
</reference>
<dbReference type="GO" id="GO:0046872">
    <property type="term" value="F:metal ion binding"/>
    <property type="evidence" value="ECO:0007669"/>
    <property type="project" value="UniProtKB-KW"/>
</dbReference>
<comment type="caution">
    <text evidence="6">The sequence shown here is derived from an EMBL/GenBank/DDBJ whole genome shotgun (WGS) entry which is preliminary data.</text>
</comment>
<evidence type="ECO:0000256" key="4">
    <source>
        <dbReference type="ARBA" id="ARBA00022833"/>
    </source>
</evidence>
<dbReference type="AlphaFoldDB" id="A0A836F0K2"/>
<dbReference type="GO" id="GO:0006400">
    <property type="term" value="P:tRNA modification"/>
    <property type="evidence" value="ECO:0007669"/>
    <property type="project" value="InterPro"/>
</dbReference>
<dbReference type="InterPro" id="IPR036511">
    <property type="entry name" value="TGT-like_sf"/>
</dbReference>
<keyword evidence="1" id="KW-0963">Cytoplasm</keyword>
<dbReference type="Pfam" id="PF01702">
    <property type="entry name" value="TGT"/>
    <property type="match status" value="1"/>
</dbReference>
<dbReference type="OrthoDB" id="27601at2759"/>
<keyword evidence="4" id="KW-0862">Zinc</keyword>
<dbReference type="InterPro" id="IPR028592">
    <property type="entry name" value="QTRTD1"/>
</dbReference>
<feature type="non-terminal residue" evidence="6">
    <location>
        <position position="423"/>
    </location>
</feature>
<keyword evidence="3" id="KW-0479">Metal-binding</keyword>